<comment type="function">
    <text evidence="6">Catalyzes the interconversion of L-rhamnose and L-rhamnulose.</text>
</comment>
<dbReference type="UniPathway" id="UPA00541">
    <property type="reaction ID" value="UER00601"/>
</dbReference>
<dbReference type="AlphaFoldDB" id="H7ELT6"/>
<comment type="caution">
    <text evidence="7">The sequence shown here is derived from an EMBL/GenBank/DDBJ whole genome shotgun (WGS) entry which is preliminary data.</text>
</comment>
<evidence type="ECO:0000256" key="1">
    <source>
        <dbReference type="ARBA" id="ARBA00022490"/>
    </source>
</evidence>
<dbReference type="InterPro" id="IPR009308">
    <property type="entry name" value="Rhamnose_isomerase"/>
</dbReference>
<sequence length="420" mass="47107">MIKNDFYEHAREKYAEIGIDTDAALKTLRATPVSMHCWQGDDVGGFEHEGSALGGGNGIQVTGNYPGKARTLAELREDIEKVFTLVPGANRLNLHASYADFSETGFADRDSLEPKHFASWIDWSKRNNIPLDFNSTFFSHPKAGGMTLSSKDKGIRDFWIEHAKRCREIGAAFGKEQGSACIHNIWIADGMKDIPADRNGYRKILESSLDEILSVNHPADFIKDCVESKVFGIGTESYVVGSHEFYMGYATSRNLMLTLDMGHFHPTENVADKISSMLMFVPEIMFHLSRGVRWDSDHVTILNDDMRQIGEEVVRTGKLDKIHLGTDFFDGSINRIGAWAIGTRATKKALLFGLLQNNKKLVEYEEDGNYFARLAMNELYKTLPFGDVWEHFCISEGVPTDAQLINAVADYEKNVTSKRA</sequence>
<keyword evidence="5 6" id="KW-0684">Rhamnose metabolism</keyword>
<keyword evidence="1 6" id="KW-0963">Cytoplasm</keyword>
<evidence type="ECO:0000256" key="4">
    <source>
        <dbReference type="ARBA" id="ARBA00023235"/>
    </source>
</evidence>
<dbReference type="GO" id="GO:0019324">
    <property type="term" value="P:L-lyxose metabolic process"/>
    <property type="evidence" value="ECO:0007669"/>
    <property type="project" value="TreeGrafter"/>
</dbReference>
<dbReference type="GO" id="GO:0019301">
    <property type="term" value="P:rhamnose catabolic process"/>
    <property type="evidence" value="ECO:0007669"/>
    <property type="project" value="UniProtKB-UniRule"/>
</dbReference>
<gene>
    <name evidence="6" type="primary">rhaA</name>
    <name evidence="7" type="ORF">TresaDRAFT_1236</name>
</gene>
<protein>
    <recommendedName>
        <fullName evidence="6">L-rhamnose isomerase</fullName>
        <ecNumber evidence="6">5.3.1.14</ecNumber>
    </recommendedName>
</protein>
<dbReference type="GO" id="GO:0008740">
    <property type="term" value="F:L-rhamnose isomerase activity"/>
    <property type="evidence" value="ECO:0007669"/>
    <property type="project" value="UniProtKB-UniRule"/>
</dbReference>
<evidence type="ECO:0000256" key="3">
    <source>
        <dbReference type="ARBA" id="ARBA00023211"/>
    </source>
</evidence>
<keyword evidence="3 6" id="KW-0464">Manganese</keyword>
<dbReference type="GO" id="GO:0030145">
    <property type="term" value="F:manganese ion binding"/>
    <property type="evidence" value="ECO:0007669"/>
    <property type="project" value="UniProtKB-UniRule"/>
</dbReference>
<dbReference type="EMBL" id="AGRW01000050">
    <property type="protein sequence ID" value="EIC01344.1"/>
    <property type="molecule type" value="Genomic_DNA"/>
</dbReference>
<organism evidence="7 8">
    <name type="scientific">Treponema saccharophilum DSM 2985</name>
    <dbReference type="NCBI Taxonomy" id="907348"/>
    <lineage>
        <taxon>Bacteria</taxon>
        <taxon>Pseudomonadati</taxon>
        <taxon>Spirochaetota</taxon>
        <taxon>Spirochaetia</taxon>
        <taxon>Spirochaetales</taxon>
        <taxon>Treponemataceae</taxon>
        <taxon>Treponema</taxon>
    </lineage>
</organism>
<evidence type="ECO:0000313" key="8">
    <source>
        <dbReference type="Proteomes" id="UP000003571"/>
    </source>
</evidence>
<dbReference type="RefSeq" id="WP_002705013.1">
    <property type="nucleotide sequence ID" value="NZ_AGRW01000050.1"/>
</dbReference>
<feature type="binding site" evidence="6">
    <location>
        <position position="297"/>
    </location>
    <ligand>
        <name>Mn(2+)</name>
        <dbReference type="ChEBI" id="CHEBI:29035"/>
    </ligand>
</feature>
<comment type="subcellular location">
    <subcellularLocation>
        <location evidence="6">Cytoplasm</location>
    </subcellularLocation>
</comment>
<dbReference type="EC" id="5.3.1.14" evidence="6"/>
<evidence type="ECO:0000256" key="5">
    <source>
        <dbReference type="ARBA" id="ARBA00023308"/>
    </source>
</evidence>
<evidence type="ECO:0000313" key="7">
    <source>
        <dbReference type="EMBL" id="EIC01344.1"/>
    </source>
</evidence>
<dbReference type="SUPFAM" id="SSF51658">
    <property type="entry name" value="Xylose isomerase-like"/>
    <property type="match status" value="1"/>
</dbReference>
<comment type="similarity">
    <text evidence="6">Belongs to the rhamnose isomerase family.</text>
</comment>
<name>H7ELT6_9SPIR</name>
<evidence type="ECO:0000256" key="2">
    <source>
        <dbReference type="ARBA" id="ARBA00022723"/>
    </source>
</evidence>
<dbReference type="PANTHER" id="PTHR30268:SF0">
    <property type="entry name" value="L-RHAMNOSE ISOMERASE"/>
    <property type="match status" value="1"/>
</dbReference>
<keyword evidence="2 6" id="KW-0479">Metal-binding</keyword>
<dbReference type="InterPro" id="IPR036237">
    <property type="entry name" value="Xyl_isomerase-like_sf"/>
</dbReference>
<dbReference type="GO" id="GO:0005737">
    <property type="term" value="C:cytoplasm"/>
    <property type="evidence" value="ECO:0007669"/>
    <property type="project" value="UniProtKB-SubCell"/>
</dbReference>
<feature type="binding site" evidence="6">
    <location>
        <position position="295"/>
    </location>
    <ligand>
        <name>Mn(2+)</name>
        <dbReference type="ChEBI" id="CHEBI:29035"/>
    </ligand>
</feature>
<dbReference type="PANTHER" id="PTHR30268">
    <property type="entry name" value="L-RHAMNOSE ISOMERASE"/>
    <property type="match status" value="1"/>
</dbReference>
<reference evidence="7 8" key="1">
    <citation type="submission" date="2011-09" db="EMBL/GenBank/DDBJ databases">
        <title>The draft genome of Treponema saccharophilum DSM 2985.</title>
        <authorList>
            <consortium name="US DOE Joint Genome Institute (JGI-PGF)"/>
            <person name="Lucas S."/>
            <person name="Copeland A."/>
            <person name="Lapidus A."/>
            <person name="Glavina del Rio T."/>
            <person name="Dalin E."/>
            <person name="Tice H."/>
            <person name="Bruce D."/>
            <person name="Goodwin L."/>
            <person name="Pitluck S."/>
            <person name="Peters L."/>
            <person name="Kyrpides N."/>
            <person name="Mavromatis K."/>
            <person name="Ivanova N."/>
            <person name="Markowitz V."/>
            <person name="Cheng J.-F."/>
            <person name="Hugenholtz P."/>
            <person name="Woyke T."/>
            <person name="Wu D."/>
            <person name="Gronow S."/>
            <person name="Wellnitz S."/>
            <person name="Brambilla E."/>
            <person name="Klenk H.-P."/>
            <person name="Eisen J.A."/>
        </authorList>
    </citation>
    <scope>NUCLEOTIDE SEQUENCE [LARGE SCALE GENOMIC DNA]</scope>
    <source>
        <strain evidence="7 8">DSM 2985</strain>
    </source>
</reference>
<dbReference type="Pfam" id="PF06134">
    <property type="entry name" value="RhaA"/>
    <property type="match status" value="1"/>
</dbReference>
<dbReference type="Gene3D" id="3.20.20.150">
    <property type="entry name" value="Divalent-metal-dependent TIM barrel enzymes"/>
    <property type="match status" value="1"/>
</dbReference>
<evidence type="ECO:0000256" key="6">
    <source>
        <dbReference type="HAMAP-Rule" id="MF_00541"/>
    </source>
</evidence>
<dbReference type="InterPro" id="IPR050337">
    <property type="entry name" value="L-rhamnose_isomerase"/>
</dbReference>
<keyword evidence="8" id="KW-1185">Reference proteome</keyword>
<dbReference type="Proteomes" id="UP000003571">
    <property type="component" value="Unassembled WGS sequence"/>
</dbReference>
<dbReference type="PATRIC" id="fig|907348.3.peg.1881"/>
<proteinExistence type="inferred from homology"/>
<dbReference type="STRING" id="907348.TresaDRAFT_1236"/>
<dbReference type="OrthoDB" id="9766697at2"/>
<comment type="pathway">
    <text evidence="6">Carbohydrate degradation; L-rhamnose degradation; glycerone phosphate from L-rhamnose: step 1/3.</text>
</comment>
<accession>H7ELT6</accession>
<keyword evidence="4 6" id="KW-0413">Isomerase</keyword>
<comment type="cofactor">
    <cofactor evidence="6">
        <name>Mn(2+)</name>
        <dbReference type="ChEBI" id="CHEBI:29035"/>
    </cofactor>
    <text evidence="6">Binds 1 Mn(2+) ion per subunit.</text>
</comment>
<dbReference type="eggNOG" id="COG4806">
    <property type="taxonomic scope" value="Bacteria"/>
</dbReference>
<dbReference type="NCBIfam" id="NF002203">
    <property type="entry name" value="PRK01076.1"/>
    <property type="match status" value="1"/>
</dbReference>
<feature type="binding site" evidence="6">
    <location>
        <position position="263"/>
    </location>
    <ligand>
        <name>Mn(2+)</name>
        <dbReference type="ChEBI" id="CHEBI:29035"/>
    </ligand>
</feature>
<comment type="catalytic activity">
    <reaction evidence="6">
        <text>L-rhamnopyranose = L-rhamnulose</text>
        <dbReference type="Rhea" id="RHEA:23160"/>
        <dbReference type="ChEBI" id="CHEBI:17897"/>
        <dbReference type="ChEBI" id="CHEBI:62346"/>
        <dbReference type="EC" id="5.3.1.14"/>
    </reaction>
</comment>
<dbReference type="HAMAP" id="MF_00541">
    <property type="entry name" value="RhaA"/>
    <property type="match status" value="1"/>
</dbReference>